<dbReference type="Proteomes" id="UP000008914">
    <property type="component" value="Chromosome"/>
</dbReference>
<dbReference type="Gene3D" id="1.20.140.10">
    <property type="entry name" value="Butyryl-CoA Dehydrogenase, subunit A, domain 3"/>
    <property type="match status" value="1"/>
</dbReference>
<feature type="domain" description="Acyl-CoA oxidase/dehydrogenase middle" evidence="8">
    <location>
        <begin position="120"/>
        <end position="214"/>
    </location>
</feature>
<dbReference type="HOGENOM" id="CLU_018204_0_2_11"/>
<gene>
    <name evidence="10" type="ordered locus">Intca_3142</name>
</gene>
<dbReference type="GO" id="GO:0005737">
    <property type="term" value="C:cytoplasm"/>
    <property type="evidence" value="ECO:0007669"/>
    <property type="project" value="TreeGrafter"/>
</dbReference>
<evidence type="ECO:0000256" key="4">
    <source>
        <dbReference type="ARBA" id="ARBA00022827"/>
    </source>
</evidence>
<dbReference type="InterPro" id="IPR050741">
    <property type="entry name" value="Acyl-CoA_dehydrogenase"/>
</dbReference>
<dbReference type="AlphaFoldDB" id="E6SCM3"/>
<dbReference type="KEGG" id="ica:Intca_3142"/>
<accession>E6SCM3</accession>
<reference evidence="10 11" key="1">
    <citation type="journal article" date="2010" name="Stand. Genomic Sci.">
        <title>Complete genome sequence of Intrasporangium calvum type strain (7 KIP).</title>
        <authorList>
            <person name="Del Rio T.G."/>
            <person name="Chertkov O."/>
            <person name="Yasawong M."/>
            <person name="Lucas S."/>
            <person name="Deshpande S."/>
            <person name="Cheng J.F."/>
            <person name="Detter C."/>
            <person name="Tapia R."/>
            <person name="Han C."/>
            <person name="Goodwin L."/>
            <person name="Pitluck S."/>
            <person name="Liolios K."/>
            <person name="Ivanova N."/>
            <person name="Mavromatis K."/>
            <person name="Pati A."/>
            <person name="Chen A."/>
            <person name="Palaniappan K."/>
            <person name="Land M."/>
            <person name="Hauser L."/>
            <person name="Chang Y.J."/>
            <person name="Jeffries C.D."/>
            <person name="Rohde M."/>
            <person name="Pukall R."/>
            <person name="Sikorski J."/>
            <person name="Goker M."/>
            <person name="Woyke T."/>
            <person name="Bristow J."/>
            <person name="Eisen J.A."/>
            <person name="Markowitz V."/>
            <person name="Hugenholtz P."/>
            <person name="Kyrpides N.C."/>
            <person name="Klenk H.P."/>
            <person name="Lapidus A."/>
        </authorList>
    </citation>
    <scope>NUCLEOTIDE SEQUENCE [LARGE SCALE GENOMIC DNA]</scope>
    <source>
        <strain evidence="11">ATCC 23552 / DSM 43043 / JCM 3097 / NBRC 12989 / 7 KIP</strain>
    </source>
</reference>
<organism evidence="10 11">
    <name type="scientific">Intrasporangium calvum (strain ATCC 23552 / DSM 43043 / JCM 3097 / NBRC 12989 / NCIMB 10167 / NRRL B-3866 / 7 KIP)</name>
    <dbReference type="NCBI Taxonomy" id="710696"/>
    <lineage>
        <taxon>Bacteria</taxon>
        <taxon>Bacillati</taxon>
        <taxon>Actinomycetota</taxon>
        <taxon>Actinomycetes</taxon>
        <taxon>Micrococcales</taxon>
        <taxon>Intrasporangiaceae</taxon>
        <taxon>Intrasporangium</taxon>
    </lineage>
</organism>
<evidence type="ECO:0000256" key="5">
    <source>
        <dbReference type="ARBA" id="ARBA00023002"/>
    </source>
</evidence>
<evidence type="ECO:0000259" key="9">
    <source>
        <dbReference type="Pfam" id="PF02771"/>
    </source>
</evidence>
<dbReference type="EMBL" id="CP002343">
    <property type="protein sequence ID" value="ADU49627.1"/>
    <property type="molecule type" value="Genomic_DNA"/>
</dbReference>
<dbReference type="RefSeq" id="WP_013493939.1">
    <property type="nucleotide sequence ID" value="NC_014830.1"/>
</dbReference>
<evidence type="ECO:0000259" key="7">
    <source>
        <dbReference type="Pfam" id="PF00441"/>
    </source>
</evidence>
<name>E6SCM3_INTC7</name>
<evidence type="ECO:0000256" key="3">
    <source>
        <dbReference type="ARBA" id="ARBA00022630"/>
    </source>
</evidence>
<dbReference type="GO" id="GO:0003995">
    <property type="term" value="F:acyl-CoA dehydrogenase activity"/>
    <property type="evidence" value="ECO:0007669"/>
    <property type="project" value="TreeGrafter"/>
</dbReference>
<dbReference type="SUPFAM" id="SSF47203">
    <property type="entry name" value="Acyl-CoA dehydrogenase C-terminal domain-like"/>
    <property type="match status" value="1"/>
</dbReference>
<dbReference type="Gene3D" id="2.40.110.10">
    <property type="entry name" value="Butyryl-CoA Dehydrogenase, subunit A, domain 2"/>
    <property type="match status" value="1"/>
</dbReference>
<dbReference type="InterPro" id="IPR006091">
    <property type="entry name" value="Acyl-CoA_Oxase/DH_mid-dom"/>
</dbReference>
<comment type="similarity">
    <text evidence="2 6">Belongs to the acyl-CoA dehydrogenase family.</text>
</comment>
<dbReference type="FunFam" id="2.40.110.10:FF:000002">
    <property type="entry name" value="Acyl-CoA dehydrogenase fadE12"/>
    <property type="match status" value="1"/>
</dbReference>
<dbReference type="PANTHER" id="PTHR48083:SF2">
    <property type="entry name" value="MEDIUM-CHAIN SPECIFIC ACYL-COA DEHYDROGENASE, MITOCHONDRIAL"/>
    <property type="match status" value="1"/>
</dbReference>
<evidence type="ECO:0000256" key="6">
    <source>
        <dbReference type="RuleBase" id="RU362125"/>
    </source>
</evidence>
<dbReference type="InterPro" id="IPR009100">
    <property type="entry name" value="AcylCoA_DH/oxidase_NM_dom_sf"/>
</dbReference>
<keyword evidence="5 6" id="KW-0560">Oxidoreductase</keyword>
<sequence>MDFEIPQELKDFLVGVRHFRERELMPLEHEFLINGDWDLKTRLELEAKGRQAGFWALDVPEEDGGQGMDEFAMCLVAEELYKHPAMFEFGGSPEPALYLCSEEQKKRFYYPVINGERKSAYAFTEPDAGSDFARIKTSAVRDGDEWVINGRKTFISHVDRADFLILFASTNPGAGSRGVTCFLVDKDTPGFEVSRPIPTMGDAWTPYELTFENCRVPHENVLGEVDKGFAIADHQLTHGRVRIAAYQLGMAQRSLDLAIEWAKQRTTWGKPIATRQAIQWMIADSYVELEAARLLVYKAAMTYDKEGGRNEAFAAKLYATEMAQRVTDRCLQIFGGLGYTKELPIQSFYRQIRVWRIGHGTAEVHRWMIARSLLGLKSDA</sequence>
<dbReference type="GO" id="GO:0050660">
    <property type="term" value="F:flavin adenine dinucleotide binding"/>
    <property type="evidence" value="ECO:0007669"/>
    <property type="project" value="InterPro"/>
</dbReference>
<dbReference type="Pfam" id="PF02770">
    <property type="entry name" value="Acyl-CoA_dh_M"/>
    <property type="match status" value="1"/>
</dbReference>
<evidence type="ECO:0000256" key="2">
    <source>
        <dbReference type="ARBA" id="ARBA00009347"/>
    </source>
</evidence>
<dbReference type="InterPro" id="IPR046373">
    <property type="entry name" value="Acyl-CoA_Oxase/DH_mid-dom_sf"/>
</dbReference>
<keyword evidence="3 6" id="KW-0285">Flavoprotein</keyword>
<dbReference type="eggNOG" id="COG1960">
    <property type="taxonomic scope" value="Bacteria"/>
</dbReference>
<evidence type="ECO:0000313" key="10">
    <source>
        <dbReference type="EMBL" id="ADU49627.1"/>
    </source>
</evidence>
<feature type="domain" description="Acyl-CoA dehydrogenase/oxidase C-terminal" evidence="7">
    <location>
        <begin position="226"/>
        <end position="374"/>
    </location>
</feature>
<dbReference type="GO" id="GO:0033539">
    <property type="term" value="P:fatty acid beta-oxidation using acyl-CoA dehydrogenase"/>
    <property type="evidence" value="ECO:0007669"/>
    <property type="project" value="TreeGrafter"/>
</dbReference>
<feature type="domain" description="Acyl-CoA dehydrogenase/oxidase N-terminal" evidence="9">
    <location>
        <begin position="8"/>
        <end position="116"/>
    </location>
</feature>
<dbReference type="InterPro" id="IPR036250">
    <property type="entry name" value="AcylCo_DH-like_C"/>
</dbReference>
<proteinExistence type="inferred from homology"/>
<dbReference type="STRING" id="710696.Intca_3142"/>
<dbReference type="SUPFAM" id="SSF56645">
    <property type="entry name" value="Acyl-CoA dehydrogenase NM domain-like"/>
    <property type="match status" value="1"/>
</dbReference>
<keyword evidence="4 6" id="KW-0274">FAD</keyword>
<protein>
    <submittedName>
        <fullName evidence="10">Acyl-CoA dehydrogenase domain-containing protein</fullName>
    </submittedName>
</protein>
<dbReference type="Gene3D" id="1.10.540.10">
    <property type="entry name" value="Acyl-CoA dehydrogenase/oxidase, N-terminal domain"/>
    <property type="match status" value="1"/>
</dbReference>
<dbReference type="InterPro" id="IPR009075">
    <property type="entry name" value="AcylCo_DH/oxidase_C"/>
</dbReference>
<dbReference type="FunFam" id="1.20.140.10:FF:000001">
    <property type="entry name" value="Acyl-CoA dehydrogenase"/>
    <property type="match status" value="1"/>
</dbReference>
<keyword evidence="11" id="KW-1185">Reference proteome</keyword>
<evidence type="ECO:0000259" key="8">
    <source>
        <dbReference type="Pfam" id="PF02770"/>
    </source>
</evidence>
<dbReference type="InterPro" id="IPR013786">
    <property type="entry name" value="AcylCoA_DH/ox_N"/>
</dbReference>
<dbReference type="InterPro" id="IPR037069">
    <property type="entry name" value="AcylCoA_DH/ox_N_sf"/>
</dbReference>
<dbReference type="OrthoDB" id="2769798at2"/>
<comment type="cofactor">
    <cofactor evidence="1 6">
        <name>FAD</name>
        <dbReference type="ChEBI" id="CHEBI:57692"/>
    </cofactor>
</comment>
<evidence type="ECO:0000313" key="11">
    <source>
        <dbReference type="Proteomes" id="UP000008914"/>
    </source>
</evidence>
<evidence type="ECO:0000256" key="1">
    <source>
        <dbReference type="ARBA" id="ARBA00001974"/>
    </source>
</evidence>
<dbReference type="Pfam" id="PF00441">
    <property type="entry name" value="Acyl-CoA_dh_1"/>
    <property type="match status" value="1"/>
</dbReference>
<dbReference type="Pfam" id="PF02771">
    <property type="entry name" value="Acyl-CoA_dh_N"/>
    <property type="match status" value="1"/>
</dbReference>
<dbReference type="PANTHER" id="PTHR48083">
    <property type="entry name" value="MEDIUM-CHAIN SPECIFIC ACYL-COA DEHYDROGENASE, MITOCHONDRIAL-RELATED"/>
    <property type="match status" value="1"/>
</dbReference>